<dbReference type="GO" id="GO:0016491">
    <property type="term" value="F:oxidoreductase activity"/>
    <property type="evidence" value="ECO:0007669"/>
    <property type="project" value="InterPro"/>
</dbReference>
<dbReference type="OrthoDB" id="25753at2"/>
<evidence type="ECO:0000259" key="2">
    <source>
        <dbReference type="PROSITE" id="PS51352"/>
    </source>
</evidence>
<dbReference type="PROSITE" id="PS00194">
    <property type="entry name" value="THIOREDOXIN_1"/>
    <property type="match status" value="1"/>
</dbReference>
<dbReference type="Gene3D" id="3.40.30.10">
    <property type="entry name" value="Glutaredoxin"/>
    <property type="match status" value="1"/>
</dbReference>
<dbReference type="EMBL" id="VLKZ01000006">
    <property type="protein sequence ID" value="TWI55884.1"/>
    <property type="molecule type" value="Genomic_DNA"/>
</dbReference>
<dbReference type="SUPFAM" id="SSF52833">
    <property type="entry name" value="Thioredoxin-like"/>
    <property type="match status" value="1"/>
</dbReference>
<dbReference type="RefSeq" id="WP_144450737.1">
    <property type="nucleotide sequence ID" value="NZ_VLKZ01000006.1"/>
</dbReference>
<dbReference type="InterPro" id="IPR013766">
    <property type="entry name" value="Thioredoxin_domain"/>
</dbReference>
<protein>
    <submittedName>
        <fullName evidence="3">Peroxiredoxin</fullName>
    </submittedName>
</protein>
<dbReference type="GO" id="GO:0016209">
    <property type="term" value="F:antioxidant activity"/>
    <property type="evidence" value="ECO:0007669"/>
    <property type="project" value="InterPro"/>
</dbReference>
<organism evidence="3 4">
    <name type="scientific">Halalkalibacter nanhaiisediminis</name>
    <dbReference type="NCBI Taxonomy" id="688079"/>
    <lineage>
        <taxon>Bacteria</taxon>
        <taxon>Bacillati</taxon>
        <taxon>Bacillota</taxon>
        <taxon>Bacilli</taxon>
        <taxon>Bacillales</taxon>
        <taxon>Bacillaceae</taxon>
        <taxon>Halalkalibacter</taxon>
    </lineage>
</organism>
<dbReference type="PANTHER" id="PTHR42852">
    <property type="entry name" value="THIOL:DISULFIDE INTERCHANGE PROTEIN DSBE"/>
    <property type="match status" value="1"/>
</dbReference>
<name>A0A562QGL2_9BACI</name>
<dbReference type="PROSITE" id="PS51352">
    <property type="entry name" value="THIOREDOXIN_2"/>
    <property type="match status" value="1"/>
</dbReference>
<feature type="domain" description="Thioredoxin" evidence="2">
    <location>
        <begin position="40"/>
        <end position="178"/>
    </location>
</feature>
<dbReference type="InterPro" id="IPR050553">
    <property type="entry name" value="Thioredoxin_ResA/DsbE_sf"/>
</dbReference>
<dbReference type="Proteomes" id="UP000315711">
    <property type="component" value="Unassembled WGS sequence"/>
</dbReference>
<keyword evidence="4" id="KW-1185">Reference proteome</keyword>
<dbReference type="CDD" id="cd02966">
    <property type="entry name" value="TlpA_like_family"/>
    <property type="match status" value="1"/>
</dbReference>
<evidence type="ECO:0000256" key="1">
    <source>
        <dbReference type="ARBA" id="ARBA00023157"/>
    </source>
</evidence>
<dbReference type="AlphaFoldDB" id="A0A562QGL2"/>
<gene>
    <name evidence="3" type="ORF">IQ10_02446</name>
</gene>
<accession>A0A562QGL2</accession>
<dbReference type="InterPro" id="IPR000866">
    <property type="entry name" value="AhpC/TSA"/>
</dbReference>
<comment type="caution">
    <text evidence="3">The sequence shown here is derived from an EMBL/GenBank/DDBJ whole genome shotgun (WGS) entry which is preliminary data.</text>
</comment>
<proteinExistence type="predicted"/>
<evidence type="ECO:0000313" key="3">
    <source>
        <dbReference type="EMBL" id="TWI55884.1"/>
    </source>
</evidence>
<dbReference type="PANTHER" id="PTHR42852:SF17">
    <property type="entry name" value="THIOREDOXIN-LIKE PROTEIN HI_1115"/>
    <property type="match status" value="1"/>
</dbReference>
<reference evidence="3 4" key="1">
    <citation type="journal article" date="2015" name="Stand. Genomic Sci.">
        <title>Genomic Encyclopedia of Bacterial and Archaeal Type Strains, Phase III: the genomes of soil and plant-associated and newly described type strains.</title>
        <authorList>
            <person name="Whitman W.B."/>
            <person name="Woyke T."/>
            <person name="Klenk H.P."/>
            <person name="Zhou Y."/>
            <person name="Lilburn T.G."/>
            <person name="Beck B.J."/>
            <person name="De Vos P."/>
            <person name="Vandamme P."/>
            <person name="Eisen J.A."/>
            <person name="Garrity G."/>
            <person name="Hugenholtz P."/>
            <person name="Kyrpides N.C."/>
        </authorList>
    </citation>
    <scope>NUCLEOTIDE SEQUENCE [LARGE SCALE GENOMIC DNA]</scope>
    <source>
        <strain evidence="3 4">CGMCC 1.10116</strain>
    </source>
</reference>
<evidence type="ECO:0000313" key="4">
    <source>
        <dbReference type="Proteomes" id="UP000315711"/>
    </source>
</evidence>
<dbReference type="Pfam" id="PF00578">
    <property type="entry name" value="AhpC-TSA"/>
    <property type="match status" value="1"/>
</dbReference>
<dbReference type="InterPro" id="IPR036249">
    <property type="entry name" value="Thioredoxin-like_sf"/>
</dbReference>
<sequence>MREWGVIVILVLLVGWSTFTIPETEKGAEVVHNGANSFGTTVGEQAPPFTLKTLEGAAISQADFEGQPVMINFWATWCPPCRAEMPEMERFYVNHDIEILAVNLTSTESSQNDVQEFVENMDLSFPILLDETRDIASLYNIQPLPTSLFIDGEGVIRHVNVGPMNEEMMIRVLENIENE</sequence>
<keyword evidence="1" id="KW-1015">Disulfide bond</keyword>
<dbReference type="InterPro" id="IPR017937">
    <property type="entry name" value="Thioredoxin_CS"/>
</dbReference>